<protein>
    <recommendedName>
        <fullName evidence="7">Regulator of G protein signaling superfamily</fullName>
    </recommendedName>
</protein>
<dbReference type="InterPro" id="IPR000591">
    <property type="entry name" value="DEP_dom"/>
</dbReference>
<dbReference type="SUPFAM" id="SSF46785">
    <property type="entry name" value="Winged helix' DNA-binding domain"/>
    <property type="match status" value="1"/>
</dbReference>
<evidence type="ECO:0000259" key="3">
    <source>
        <dbReference type="PROSITE" id="PS50132"/>
    </source>
</evidence>
<dbReference type="PROSITE" id="PS50186">
    <property type="entry name" value="DEP"/>
    <property type="match status" value="1"/>
</dbReference>
<feature type="domain" description="RGS" evidence="3">
    <location>
        <begin position="456"/>
        <end position="662"/>
    </location>
</feature>
<dbReference type="CDD" id="cd04371">
    <property type="entry name" value="DEP"/>
    <property type="match status" value="1"/>
</dbReference>
<dbReference type="SUPFAM" id="SSF48097">
    <property type="entry name" value="Regulator of G-protein signaling, RGS"/>
    <property type="match status" value="1"/>
</dbReference>
<dbReference type="OrthoDB" id="196547at2759"/>
<dbReference type="InterPro" id="IPR036305">
    <property type="entry name" value="RGS_sf"/>
</dbReference>
<keyword evidence="1" id="KW-0734">Signal transduction inhibitor</keyword>
<evidence type="ECO:0000259" key="4">
    <source>
        <dbReference type="PROSITE" id="PS50186"/>
    </source>
</evidence>
<dbReference type="InterPro" id="IPR036388">
    <property type="entry name" value="WH-like_DNA-bd_sf"/>
</dbReference>
<dbReference type="Gene3D" id="1.10.10.10">
    <property type="entry name" value="Winged helix-like DNA-binding domain superfamily/Winged helix DNA-binding domain"/>
    <property type="match status" value="2"/>
</dbReference>
<evidence type="ECO:0000313" key="5">
    <source>
        <dbReference type="EMBL" id="GAN11475.1"/>
    </source>
</evidence>
<gene>
    <name evidence="5" type="ORF">MAM1_0623c11038</name>
</gene>
<feature type="compositionally biased region" description="Polar residues" evidence="2">
    <location>
        <begin position="423"/>
        <end position="435"/>
    </location>
</feature>
<feature type="compositionally biased region" description="Low complexity" evidence="2">
    <location>
        <begin position="436"/>
        <end position="448"/>
    </location>
</feature>
<keyword evidence="6" id="KW-1185">Reference proteome</keyword>
<feature type="region of interest" description="Disordered" evidence="2">
    <location>
        <begin position="311"/>
        <end position="380"/>
    </location>
</feature>
<dbReference type="AlphaFoldDB" id="A0A0C9LYY5"/>
<feature type="region of interest" description="Disordered" evidence="2">
    <location>
        <begin position="398"/>
        <end position="450"/>
    </location>
</feature>
<sequence length="736" mass="81899">MPKTDNSFATYTSMMRVTKNGRPFAKDLYDMFAAVLLQINLKDHRVMFRTYPYTFTTDEAAKVMESLVFIHVHRNPDPANPSRQIATRTTTTFSMDFSTAKHMLQQFLSARLIVSATDPTNWNIRDKGLWCPTLKGKYVMEEFTDSTQVEMTDTLIAALNAPYMSPGASGSTGSRIITLDRMVDNDDQITFARANMTAAFRAMMSSIPRDALLIDDVGGVEKKSFGIFQYSFVGSHCVEWLCNRLTVTSVEEAESVAAEFLLFGWIAQILNKADKTYGTKEDDITFRTARNAIYYVTERGCIVTGWKPPTAEEPIQGGNQSNSSGLSLDSDASSTKKTIHRGVTKPTPPLAPPPPSVMPKYSYYDSTDNENAKNQAALGPTDMIRHDSATALIEQALSQSSLSQDNSSMEGGPDVQRHPSQRPPSMSVTDTTVPPNSAASNTASANVNKENSQWTRLTQILETPLLRLYFREFLRSNYSEENINFWVSHNKLLKNIKQNNKTVLEQLAECYTIYRTYLGYDATADVNIDHVLHQEITKYVTTVFVVVNSTAAIGTTANAAPGTNGSLPLKNPYFIVAPTNHPTLTTNQPINSSKASNRLLLMPPSVANGSKQRIVTIHGVSPERCLIKLLRLFGKVNDHVCRMMAEDSVPKFIKTERYRKLIAKQQSDALATETDDEDDSDDLSYEDSSDEDEDRRHLTHLTTALSAQRSFMDHQRHETNINATPSIATITTTSAI</sequence>
<feature type="domain" description="DEP" evidence="4">
    <location>
        <begin position="208"/>
        <end position="298"/>
    </location>
</feature>
<feature type="region of interest" description="Disordered" evidence="2">
    <location>
        <begin position="666"/>
        <end position="696"/>
    </location>
</feature>
<dbReference type="SMART" id="SM00315">
    <property type="entry name" value="RGS"/>
    <property type="match status" value="1"/>
</dbReference>
<dbReference type="Gene3D" id="1.10.167.10">
    <property type="entry name" value="Regulator of G-protein Signalling 4, domain 2"/>
    <property type="match status" value="1"/>
</dbReference>
<dbReference type="GO" id="GO:0035556">
    <property type="term" value="P:intracellular signal transduction"/>
    <property type="evidence" value="ECO:0007669"/>
    <property type="project" value="InterPro"/>
</dbReference>
<dbReference type="PANTHER" id="PTHR10845:SF192">
    <property type="entry name" value="DOUBLE HIT, ISOFORM B"/>
    <property type="match status" value="1"/>
</dbReference>
<proteinExistence type="predicted"/>
<feature type="compositionally biased region" description="Low complexity" evidence="2">
    <location>
        <begin position="398"/>
        <end position="408"/>
    </location>
</feature>
<feature type="compositionally biased region" description="Pro residues" evidence="2">
    <location>
        <begin position="346"/>
        <end position="357"/>
    </location>
</feature>
<dbReference type="STRING" id="91626.A0A0C9LYY5"/>
<reference evidence="5" key="1">
    <citation type="submission" date="2014-09" db="EMBL/GenBank/DDBJ databases">
        <title>Draft genome sequence of an oleaginous Mucoromycotina fungus Mucor ambiguus NBRC6742.</title>
        <authorList>
            <person name="Takeda I."/>
            <person name="Yamane N."/>
            <person name="Morita T."/>
            <person name="Tamano K."/>
            <person name="Machida M."/>
            <person name="Baker S."/>
            <person name="Koike H."/>
        </authorList>
    </citation>
    <scope>NUCLEOTIDE SEQUENCE</scope>
    <source>
        <strain evidence="5">NBRC 6742</strain>
    </source>
</reference>
<evidence type="ECO:0000256" key="2">
    <source>
        <dbReference type="SAM" id="MobiDB-lite"/>
    </source>
</evidence>
<dbReference type="PROSITE" id="PS50132">
    <property type="entry name" value="RGS"/>
    <property type="match status" value="1"/>
</dbReference>
<dbReference type="Pfam" id="PF00615">
    <property type="entry name" value="RGS"/>
    <property type="match status" value="1"/>
</dbReference>
<feature type="compositionally biased region" description="Low complexity" evidence="2">
    <location>
        <begin position="316"/>
        <end position="333"/>
    </location>
</feature>
<dbReference type="SMART" id="SM00049">
    <property type="entry name" value="DEP"/>
    <property type="match status" value="2"/>
</dbReference>
<evidence type="ECO:0008006" key="7">
    <source>
        <dbReference type="Google" id="ProtNLM"/>
    </source>
</evidence>
<dbReference type="InterPro" id="IPR044926">
    <property type="entry name" value="RGS_subdomain_2"/>
</dbReference>
<dbReference type="PANTHER" id="PTHR10845">
    <property type="entry name" value="REGULATOR OF G PROTEIN SIGNALING"/>
    <property type="match status" value="1"/>
</dbReference>
<dbReference type="InterPro" id="IPR016137">
    <property type="entry name" value="RGS"/>
</dbReference>
<dbReference type="GO" id="GO:0009968">
    <property type="term" value="P:negative regulation of signal transduction"/>
    <property type="evidence" value="ECO:0007669"/>
    <property type="project" value="UniProtKB-KW"/>
</dbReference>
<dbReference type="EMBL" id="DF836912">
    <property type="protein sequence ID" value="GAN11475.1"/>
    <property type="molecule type" value="Genomic_DNA"/>
</dbReference>
<feature type="compositionally biased region" description="Acidic residues" evidence="2">
    <location>
        <begin position="673"/>
        <end position="693"/>
    </location>
</feature>
<name>A0A0C9LYY5_9FUNG</name>
<evidence type="ECO:0000313" key="6">
    <source>
        <dbReference type="Proteomes" id="UP000053815"/>
    </source>
</evidence>
<dbReference type="Pfam" id="PF00610">
    <property type="entry name" value="DEP"/>
    <property type="match status" value="1"/>
</dbReference>
<organism evidence="5">
    <name type="scientific">Mucor ambiguus</name>
    <dbReference type="NCBI Taxonomy" id="91626"/>
    <lineage>
        <taxon>Eukaryota</taxon>
        <taxon>Fungi</taxon>
        <taxon>Fungi incertae sedis</taxon>
        <taxon>Mucoromycota</taxon>
        <taxon>Mucoromycotina</taxon>
        <taxon>Mucoromycetes</taxon>
        <taxon>Mucorales</taxon>
        <taxon>Mucorineae</taxon>
        <taxon>Mucoraceae</taxon>
        <taxon>Mucor</taxon>
    </lineage>
</organism>
<dbReference type="Proteomes" id="UP000053815">
    <property type="component" value="Unassembled WGS sequence"/>
</dbReference>
<dbReference type="InterPro" id="IPR036390">
    <property type="entry name" value="WH_DNA-bd_sf"/>
</dbReference>
<dbReference type="Pfam" id="PF25889">
    <property type="entry name" value="WHD_Fungal_DR"/>
    <property type="match status" value="1"/>
</dbReference>
<dbReference type="InterPro" id="IPR058855">
    <property type="entry name" value="RGS1/SST2-like_Fungal-DR"/>
</dbReference>
<evidence type="ECO:0000256" key="1">
    <source>
        <dbReference type="ARBA" id="ARBA00022700"/>
    </source>
</evidence>
<accession>A0A0C9LYY5</accession>